<keyword evidence="9 13" id="KW-0812">Transmembrane</keyword>
<feature type="transmembrane region" description="Helical" evidence="13">
    <location>
        <begin position="404"/>
        <end position="426"/>
    </location>
</feature>
<feature type="transmembrane region" description="Helical" evidence="13">
    <location>
        <begin position="56"/>
        <end position="76"/>
    </location>
</feature>
<keyword evidence="5" id="KW-1003">Cell membrane</keyword>
<gene>
    <name evidence="15" type="primary">mdoH</name>
    <name evidence="15" type="ORF">ACFSC0_11340</name>
</gene>
<dbReference type="InterPro" id="IPR029044">
    <property type="entry name" value="Nucleotide-diphossugar_trans"/>
</dbReference>
<comment type="subcellular location">
    <subcellularLocation>
        <location evidence="1">Cell inner membrane</location>
        <topology evidence="1">Multi-pass membrane protein</topology>
    </subcellularLocation>
</comment>
<feature type="transmembrane region" description="Helical" evidence="13">
    <location>
        <begin position="88"/>
        <end position="115"/>
    </location>
</feature>
<comment type="similarity">
    <text evidence="3">Belongs to the glycosyltransferase 2 family. OpgH subfamily.</text>
</comment>
<feature type="region of interest" description="Disordered" evidence="12">
    <location>
        <begin position="616"/>
        <end position="648"/>
    </location>
</feature>
<protein>
    <recommendedName>
        <fullName evidence="4">Glucans biosynthesis glucosyltransferase H</fullName>
    </recommendedName>
</protein>
<keyword evidence="8 15" id="KW-0808">Transferase</keyword>
<dbReference type="Pfam" id="PF13632">
    <property type="entry name" value="Glyco_trans_2_3"/>
    <property type="match status" value="1"/>
</dbReference>
<keyword evidence="6" id="KW-0997">Cell inner membrane</keyword>
<keyword evidence="11 13" id="KW-0472">Membrane</keyword>
<accession>A0ABW4N1C8</accession>
<evidence type="ECO:0000256" key="7">
    <source>
        <dbReference type="ARBA" id="ARBA00022676"/>
    </source>
</evidence>
<evidence type="ECO:0000256" key="9">
    <source>
        <dbReference type="ARBA" id="ARBA00022692"/>
    </source>
</evidence>
<reference evidence="16" key="1">
    <citation type="journal article" date="2019" name="Int. J. Syst. Evol. Microbiol.">
        <title>The Global Catalogue of Microorganisms (GCM) 10K type strain sequencing project: providing services to taxonomists for standard genome sequencing and annotation.</title>
        <authorList>
            <consortium name="The Broad Institute Genomics Platform"/>
            <consortium name="The Broad Institute Genome Sequencing Center for Infectious Disease"/>
            <person name="Wu L."/>
            <person name="Ma J."/>
        </authorList>
    </citation>
    <scope>NUCLEOTIDE SEQUENCE [LARGE SCALE GENOMIC DNA]</scope>
    <source>
        <strain evidence="16">DFY28</strain>
    </source>
</reference>
<evidence type="ECO:0000256" key="6">
    <source>
        <dbReference type="ARBA" id="ARBA00022519"/>
    </source>
</evidence>
<evidence type="ECO:0000256" key="8">
    <source>
        <dbReference type="ARBA" id="ARBA00022679"/>
    </source>
</evidence>
<evidence type="ECO:0000256" key="10">
    <source>
        <dbReference type="ARBA" id="ARBA00022989"/>
    </source>
</evidence>
<evidence type="ECO:0000256" key="11">
    <source>
        <dbReference type="ARBA" id="ARBA00023136"/>
    </source>
</evidence>
<dbReference type="InterPro" id="IPR050321">
    <property type="entry name" value="Glycosyltr_2/OpgH_subfam"/>
</dbReference>
<evidence type="ECO:0000256" key="5">
    <source>
        <dbReference type="ARBA" id="ARBA00022475"/>
    </source>
</evidence>
<keyword evidence="7 15" id="KW-0328">Glycosyltransferase</keyword>
<name>A0ABW4N1C8_9CAUL</name>
<dbReference type="EMBL" id="JBHUEY010000001">
    <property type="protein sequence ID" value="MFD1783989.1"/>
    <property type="molecule type" value="Genomic_DNA"/>
</dbReference>
<evidence type="ECO:0000256" key="4">
    <source>
        <dbReference type="ARBA" id="ARBA00020585"/>
    </source>
</evidence>
<evidence type="ECO:0000256" key="12">
    <source>
        <dbReference type="SAM" id="MobiDB-lite"/>
    </source>
</evidence>
<evidence type="ECO:0000256" key="1">
    <source>
        <dbReference type="ARBA" id="ARBA00004429"/>
    </source>
</evidence>
<dbReference type="NCBIfam" id="NF003958">
    <property type="entry name" value="PRK05454.2-1"/>
    <property type="match status" value="1"/>
</dbReference>
<dbReference type="RefSeq" id="WP_377282823.1">
    <property type="nucleotide sequence ID" value="NZ_JBHRSI010000008.1"/>
</dbReference>
<dbReference type="GO" id="GO:0016757">
    <property type="term" value="F:glycosyltransferase activity"/>
    <property type="evidence" value="ECO:0007669"/>
    <property type="project" value="UniProtKB-KW"/>
</dbReference>
<keyword evidence="16" id="KW-1185">Reference proteome</keyword>
<dbReference type="SUPFAM" id="SSF53448">
    <property type="entry name" value="Nucleotide-diphospho-sugar transferases"/>
    <property type="match status" value="1"/>
</dbReference>
<organism evidence="15 16">
    <name type="scientific">Phenylobacterium terrae</name>
    <dbReference type="NCBI Taxonomy" id="2665495"/>
    <lineage>
        <taxon>Bacteria</taxon>
        <taxon>Pseudomonadati</taxon>
        <taxon>Pseudomonadota</taxon>
        <taxon>Alphaproteobacteria</taxon>
        <taxon>Caulobacterales</taxon>
        <taxon>Caulobacteraceae</taxon>
        <taxon>Phenylobacterium</taxon>
    </lineage>
</organism>
<proteinExistence type="inferred from homology"/>
<dbReference type="PANTHER" id="PTHR43867:SF5">
    <property type="entry name" value="GLUCANS BIOSYNTHESIS GLUCOSYLTRANSFERASE H"/>
    <property type="match status" value="1"/>
</dbReference>
<evidence type="ECO:0000313" key="15">
    <source>
        <dbReference type="EMBL" id="MFD1783989.1"/>
    </source>
</evidence>
<feature type="transmembrane region" description="Helical" evidence="13">
    <location>
        <begin position="484"/>
        <end position="508"/>
    </location>
</feature>
<keyword evidence="10 13" id="KW-1133">Transmembrane helix</keyword>
<evidence type="ECO:0000256" key="13">
    <source>
        <dbReference type="SAM" id="Phobius"/>
    </source>
</evidence>
<evidence type="ECO:0000259" key="14">
    <source>
        <dbReference type="Pfam" id="PF13632"/>
    </source>
</evidence>
<dbReference type="PANTHER" id="PTHR43867">
    <property type="entry name" value="CELLULOSE SYNTHASE CATALYTIC SUBUNIT A [UDP-FORMING]"/>
    <property type="match status" value="1"/>
</dbReference>
<evidence type="ECO:0000313" key="16">
    <source>
        <dbReference type="Proteomes" id="UP001597237"/>
    </source>
</evidence>
<feature type="transmembrane region" description="Helical" evidence="13">
    <location>
        <begin position="446"/>
        <end position="472"/>
    </location>
</feature>
<evidence type="ECO:0000256" key="2">
    <source>
        <dbReference type="ARBA" id="ARBA00005001"/>
    </source>
</evidence>
<feature type="domain" description="Glycosyltransferase 2-like" evidence="14">
    <location>
        <begin position="233"/>
        <end position="425"/>
    </location>
</feature>
<sequence length="648" mass="69473">MSILATKIAPASHWADTPELPEEAPLAMPRQRLDADGPDLAPAPSTSPAGVAGRRIGLLAATLALTALMAWGPWLLYAREGFQTLEAVGFSLFLLLAACICCWFCSAAAGFWVLAKGREQQDLAFSPRPAAPTTRTALLMPLYNEDAAAAFGRLQALDAALGRLGVADAFDIFVLSDTRSEEIAVAERAAYWDFSADANTRVYLRRRTNNIERKAGNIGDWVRRFGGAYDFMIVLDADSSMAGETVLRLVDAMERHPDVGLIQTTPTIVGAKTLFAWGCQFGVQMYGRVAAAGLAWWTGSESSYWGHNAIVRVKAFAAAAGLPILPGERPFGGHILSHDVVEAALLRRAGWGVHLTAALDGSCEQTPPNILEFMRRDHRWCQGNLQHLRLLGARGLHPISRLQLFLGCLAYICSPLWLTALTLGLASQLGNPVDWASFFYFLDPRFSPFMLTSLLSVLLLIGPKLMGAALVLSRRGERRAFGGGAAVVKSLAVEILLSAALAPVLMVANTRSVLQTLRGKDVGWGVQQRDRAGLAWRDAFEATRLQMVIGAGFVAGLCIRPDLSIAFAPVVVPLLLAPALAVFTSRRLSSRELSSFAATLEQPEIAGLPALAVAPRTATRPAARPSPAFQPEPELALAPAPVSPSAGT</sequence>
<evidence type="ECO:0000256" key="3">
    <source>
        <dbReference type="ARBA" id="ARBA00009337"/>
    </source>
</evidence>
<comment type="pathway">
    <text evidence="2">Glycan metabolism; osmoregulated periplasmic glucan (OPG) biosynthesis.</text>
</comment>
<feature type="transmembrane region" description="Helical" evidence="13">
    <location>
        <begin position="563"/>
        <end position="583"/>
    </location>
</feature>
<dbReference type="NCBIfam" id="NF003962">
    <property type="entry name" value="PRK05454.2-5"/>
    <property type="match status" value="1"/>
</dbReference>
<dbReference type="Gene3D" id="3.90.550.10">
    <property type="entry name" value="Spore Coat Polysaccharide Biosynthesis Protein SpsA, Chain A"/>
    <property type="match status" value="1"/>
</dbReference>
<dbReference type="InterPro" id="IPR001173">
    <property type="entry name" value="Glyco_trans_2-like"/>
</dbReference>
<dbReference type="Proteomes" id="UP001597237">
    <property type="component" value="Unassembled WGS sequence"/>
</dbReference>
<comment type="caution">
    <text evidence="15">The sequence shown here is derived from an EMBL/GenBank/DDBJ whole genome shotgun (WGS) entry which is preliminary data.</text>
</comment>